<organism evidence="6 7">
    <name type="scientific">Albula goreensis</name>
    <dbReference type="NCBI Taxonomy" id="1534307"/>
    <lineage>
        <taxon>Eukaryota</taxon>
        <taxon>Metazoa</taxon>
        <taxon>Chordata</taxon>
        <taxon>Craniata</taxon>
        <taxon>Vertebrata</taxon>
        <taxon>Euteleostomi</taxon>
        <taxon>Actinopterygii</taxon>
        <taxon>Neopterygii</taxon>
        <taxon>Teleostei</taxon>
        <taxon>Albuliformes</taxon>
        <taxon>Albulidae</taxon>
        <taxon>Albula</taxon>
    </lineage>
</organism>
<name>A0A8T3DCT8_9TELE</name>
<keyword evidence="3" id="KW-0862">Zinc</keyword>
<dbReference type="OrthoDB" id="443682at2759"/>
<dbReference type="Proteomes" id="UP000829720">
    <property type="component" value="Unassembled WGS sequence"/>
</dbReference>
<keyword evidence="1" id="KW-0479">Metal-binding</keyword>
<dbReference type="Pfam" id="PF04194">
    <property type="entry name" value="PDCD2_C"/>
    <property type="match status" value="1"/>
</dbReference>
<evidence type="ECO:0000256" key="1">
    <source>
        <dbReference type="ARBA" id="ARBA00022723"/>
    </source>
</evidence>
<dbReference type="GO" id="GO:0008270">
    <property type="term" value="F:zinc ion binding"/>
    <property type="evidence" value="ECO:0007669"/>
    <property type="project" value="UniProtKB-KW"/>
</dbReference>
<gene>
    <name evidence="6" type="ORF">AGOR_G00117650</name>
</gene>
<evidence type="ECO:0000256" key="4">
    <source>
        <dbReference type="PROSITE-ProRule" id="PRU00134"/>
    </source>
</evidence>
<dbReference type="PANTHER" id="PTHR12298">
    <property type="entry name" value="PCDC2 PROGRAMMED CELL DEATH PROTEIN 2 -RELATED"/>
    <property type="match status" value="1"/>
</dbReference>
<dbReference type="Gene3D" id="6.10.140.2220">
    <property type="match status" value="1"/>
</dbReference>
<comment type="caution">
    <text evidence="6">The sequence shown here is derived from an EMBL/GenBank/DDBJ whole genome shotgun (WGS) entry which is preliminary data.</text>
</comment>
<dbReference type="InterPro" id="IPR002893">
    <property type="entry name" value="Znf_MYND"/>
</dbReference>
<accession>A0A8T3DCT8</accession>
<keyword evidence="7" id="KW-1185">Reference proteome</keyword>
<evidence type="ECO:0000313" key="7">
    <source>
        <dbReference type="Proteomes" id="UP000829720"/>
    </source>
</evidence>
<evidence type="ECO:0000313" key="6">
    <source>
        <dbReference type="EMBL" id="KAI1894621.1"/>
    </source>
</evidence>
<dbReference type="EMBL" id="JAERUA010000010">
    <property type="protein sequence ID" value="KAI1894621.1"/>
    <property type="molecule type" value="Genomic_DNA"/>
</dbReference>
<sequence>MAGNGNESLKEETGVVLGFLEEAETWELQSSQFPSKVGGKPAWLSQTDLPCSLGCEKCHHPMAFLLQVYAPIVGQDRSFHRTLFVFCCKTPECYSPNDNRCFKVYRSQLPRKNDFYSYDPPSEEEPGVNDSDPDVLQSGLKLCRVCGCPGSKSCSRCHAANYCSKDHQIIDWKSGHKNECGTNATPCSADFQKHEYLFPEFELLTEPEKVQGKETPSESDDTQKTLESITEDGFAFEDRELEEMAMHETEDSRVFQKFKQKTELEPHQVLRYCRTGSALWVSAQHIPKDKDIPACPCGAKRIFEFQVMPQLLNHLKVDGPHASIDWGTLAVYTCEDSCGQGYRYSSEFIWKQDFTGELP</sequence>
<dbReference type="GO" id="GO:0005634">
    <property type="term" value="C:nucleus"/>
    <property type="evidence" value="ECO:0007669"/>
    <property type="project" value="TreeGrafter"/>
</dbReference>
<dbReference type="SUPFAM" id="SSF144232">
    <property type="entry name" value="HIT/MYND zinc finger-like"/>
    <property type="match status" value="1"/>
</dbReference>
<feature type="domain" description="MYND-type" evidence="5">
    <location>
        <begin position="143"/>
        <end position="180"/>
    </location>
</feature>
<evidence type="ECO:0000256" key="3">
    <source>
        <dbReference type="ARBA" id="ARBA00022833"/>
    </source>
</evidence>
<dbReference type="PANTHER" id="PTHR12298:SF4">
    <property type="entry name" value="PROGRAMMED CELL DEATH PROTEIN 2"/>
    <property type="match status" value="1"/>
</dbReference>
<evidence type="ECO:0000256" key="2">
    <source>
        <dbReference type="ARBA" id="ARBA00022771"/>
    </source>
</evidence>
<protein>
    <recommendedName>
        <fullName evidence="5">MYND-type domain-containing protein</fullName>
    </recommendedName>
</protein>
<dbReference type="GO" id="GO:0005737">
    <property type="term" value="C:cytoplasm"/>
    <property type="evidence" value="ECO:0007669"/>
    <property type="project" value="InterPro"/>
</dbReference>
<dbReference type="InterPro" id="IPR007320">
    <property type="entry name" value="PDCD2_C"/>
</dbReference>
<dbReference type="AlphaFoldDB" id="A0A8T3DCT8"/>
<proteinExistence type="predicted"/>
<dbReference type="PROSITE" id="PS01360">
    <property type="entry name" value="ZF_MYND_1"/>
    <property type="match status" value="1"/>
</dbReference>
<reference evidence="6" key="1">
    <citation type="submission" date="2021-01" db="EMBL/GenBank/DDBJ databases">
        <authorList>
            <person name="Zahm M."/>
            <person name="Roques C."/>
            <person name="Cabau C."/>
            <person name="Klopp C."/>
            <person name="Donnadieu C."/>
            <person name="Jouanno E."/>
            <person name="Lampietro C."/>
            <person name="Louis A."/>
            <person name="Herpin A."/>
            <person name="Echchiki A."/>
            <person name="Berthelot C."/>
            <person name="Parey E."/>
            <person name="Roest-Crollius H."/>
            <person name="Braasch I."/>
            <person name="Postlethwait J."/>
            <person name="Bobe J."/>
            <person name="Montfort J."/>
            <person name="Bouchez O."/>
            <person name="Begum T."/>
            <person name="Mejri S."/>
            <person name="Adams A."/>
            <person name="Chen W.-J."/>
            <person name="Guiguen Y."/>
        </authorList>
    </citation>
    <scope>NUCLEOTIDE SEQUENCE</scope>
    <source>
        <tissue evidence="6">Blood</tissue>
    </source>
</reference>
<keyword evidence="2 4" id="KW-0863">Zinc-finger</keyword>
<evidence type="ECO:0000259" key="5">
    <source>
        <dbReference type="PROSITE" id="PS50865"/>
    </source>
</evidence>
<dbReference type="Pfam" id="PF01753">
    <property type="entry name" value="zf-MYND"/>
    <property type="match status" value="1"/>
</dbReference>
<dbReference type="PROSITE" id="PS50865">
    <property type="entry name" value="ZF_MYND_2"/>
    <property type="match status" value="1"/>
</dbReference>